<reference evidence="2 3" key="1">
    <citation type="journal article" date="2016" name="Mol. Biol. Evol.">
        <title>Comparative Genomics of Early-Diverging Mushroom-Forming Fungi Provides Insights into the Origins of Lignocellulose Decay Capabilities.</title>
        <authorList>
            <person name="Nagy L.G."/>
            <person name="Riley R."/>
            <person name="Tritt A."/>
            <person name="Adam C."/>
            <person name="Daum C."/>
            <person name="Floudas D."/>
            <person name="Sun H."/>
            <person name="Yadav J.S."/>
            <person name="Pangilinan J."/>
            <person name="Larsson K.H."/>
            <person name="Matsuura K."/>
            <person name="Barry K."/>
            <person name="Labutti K."/>
            <person name="Kuo R."/>
            <person name="Ohm R.A."/>
            <person name="Bhattacharya S.S."/>
            <person name="Shirouzu T."/>
            <person name="Yoshinaga Y."/>
            <person name="Martin F.M."/>
            <person name="Grigoriev I.V."/>
            <person name="Hibbett D.S."/>
        </authorList>
    </citation>
    <scope>NUCLEOTIDE SEQUENCE [LARGE SCALE GENOMIC DNA]</scope>
    <source>
        <strain evidence="2 3">HHB12029</strain>
    </source>
</reference>
<feature type="coiled-coil region" evidence="1">
    <location>
        <begin position="33"/>
        <end position="60"/>
    </location>
</feature>
<dbReference type="InParanoid" id="A0A165ZX11"/>
<keyword evidence="1" id="KW-0175">Coiled coil</keyword>
<organism evidence="2 3">
    <name type="scientific">Exidia glandulosa HHB12029</name>
    <dbReference type="NCBI Taxonomy" id="1314781"/>
    <lineage>
        <taxon>Eukaryota</taxon>
        <taxon>Fungi</taxon>
        <taxon>Dikarya</taxon>
        <taxon>Basidiomycota</taxon>
        <taxon>Agaricomycotina</taxon>
        <taxon>Agaricomycetes</taxon>
        <taxon>Auriculariales</taxon>
        <taxon>Exidiaceae</taxon>
        <taxon>Exidia</taxon>
    </lineage>
</organism>
<dbReference type="EMBL" id="KV426157">
    <property type="protein sequence ID" value="KZV86389.1"/>
    <property type="molecule type" value="Genomic_DNA"/>
</dbReference>
<evidence type="ECO:0000313" key="3">
    <source>
        <dbReference type="Proteomes" id="UP000077266"/>
    </source>
</evidence>
<proteinExistence type="predicted"/>
<protein>
    <recommendedName>
        <fullName evidence="4">F-box domain-containing protein</fullName>
    </recommendedName>
</protein>
<dbReference type="OrthoDB" id="3181669at2759"/>
<evidence type="ECO:0008006" key="4">
    <source>
        <dbReference type="Google" id="ProtNLM"/>
    </source>
</evidence>
<dbReference type="Proteomes" id="UP000077266">
    <property type="component" value="Unassembled WGS sequence"/>
</dbReference>
<dbReference type="AlphaFoldDB" id="A0A165ZX11"/>
<gene>
    <name evidence="2" type="ORF">EXIGLDRAFT_724832</name>
</gene>
<sequence length="549" mass="61743">MRGGSSTSAPPTALLQAQISTTETVRADVLGQLDSIDSKIQQKELELHALISQQQLLRDQVANMDRALEIHRRSLTPILILPADILAYLFHLVIDEYVAISMEYLSLYRLGGHRAFAFNVAAVCRKWRHFALAMPSIWARIWLDLSKLTLYEPDPHLRVNRARVWNGYLSTCLTRSGTSPLYLFLTEVQHTASDDYDTTSYRAAMSQILGAAGRWRVCRMSTSQSLCDEGSNFVSNLQLRTPLLEHFWLHYPVGIYDTVSPRPTPCRFLPFAPRLRYLCIPLTLACHTFSSMTEVKELEFCGGGPDNSADWLGAFQLLERCPALERWTVGDVYNFNENGASNMLDPPSSKYALRHLTTLHLQDIVYDVLASWSDALSFPALQQLTLDDYSNIPGVHSVLNGIAADSHVATLIVRCEESFDDLDLSRLMAHFPELREIRLKAFTLYEGDFSQLLAKDSAGRRWRVCPDLRTFAMVDTYFYNEAVVTGFLDFVRARAASASDVPPGQDAPDSRFLESVDMGNIVGNETIPLWLPEAVRGILRGDTDLHIST</sequence>
<dbReference type="Gene3D" id="3.80.10.10">
    <property type="entry name" value="Ribonuclease Inhibitor"/>
    <property type="match status" value="1"/>
</dbReference>
<evidence type="ECO:0000256" key="1">
    <source>
        <dbReference type="SAM" id="Coils"/>
    </source>
</evidence>
<name>A0A165ZX11_EXIGL</name>
<dbReference type="InterPro" id="IPR032675">
    <property type="entry name" value="LRR_dom_sf"/>
</dbReference>
<keyword evidence="3" id="KW-1185">Reference proteome</keyword>
<accession>A0A165ZX11</accession>
<evidence type="ECO:0000313" key="2">
    <source>
        <dbReference type="EMBL" id="KZV86389.1"/>
    </source>
</evidence>